<dbReference type="RefSeq" id="WP_328777044.1">
    <property type="nucleotide sequence ID" value="NZ_CP108057.1"/>
</dbReference>
<evidence type="ECO:0000259" key="2">
    <source>
        <dbReference type="Pfam" id="PF00561"/>
    </source>
</evidence>
<feature type="compositionally biased region" description="Low complexity" evidence="1">
    <location>
        <begin position="425"/>
        <end position="444"/>
    </location>
</feature>
<evidence type="ECO:0000313" key="3">
    <source>
        <dbReference type="EMBL" id="WUO50113.1"/>
    </source>
</evidence>
<dbReference type="Pfam" id="PF00561">
    <property type="entry name" value="Abhydrolase_1"/>
    <property type="match status" value="1"/>
</dbReference>
<dbReference type="InterPro" id="IPR000073">
    <property type="entry name" value="AB_hydrolase_1"/>
</dbReference>
<feature type="region of interest" description="Disordered" evidence="1">
    <location>
        <begin position="408"/>
        <end position="444"/>
    </location>
</feature>
<dbReference type="InterPro" id="IPR050228">
    <property type="entry name" value="Carboxylesterase_BioH"/>
</dbReference>
<dbReference type="GO" id="GO:0016787">
    <property type="term" value="F:hydrolase activity"/>
    <property type="evidence" value="ECO:0007669"/>
    <property type="project" value="UniProtKB-KW"/>
</dbReference>
<proteinExistence type="predicted"/>
<name>A0ABZ1RTE3_9ACTN</name>
<dbReference type="EMBL" id="CP108057">
    <property type="protein sequence ID" value="WUO50113.1"/>
    <property type="molecule type" value="Genomic_DNA"/>
</dbReference>
<organism evidence="3 4">
    <name type="scientific">Streptomyces goshikiensis</name>
    <dbReference type="NCBI Taxonomy" id="1942"/>
    <lineage>
        <taxon>Bacteria</taxon>
        <taxon>Bacillati</taxon>
        <taxon>Actinomycetota</taxon>
        <taxon>Actinomycetes</taxon>
        <taxon>Kitasatosporales</taxon>
        <taxon>Streptomycetaceae</taxon>
        <taxon>Streptomyces</taxon>
    </lineage>
</organism>
<gene>
    <name evidence="3" type="ORF">OHU17_32110</name>
</gene>
<evidence type="ECO:0000313" key="4">
    <source>
        <dbReference type="Proteomes" id="UP001432075"/>
    </source>
</evidence>
<dbReference type="PANTHER" id="PTHR43194:SF2">
    <property type="entry name" value="PEROXISOMAL MEMBRANE PROTEIN LPX1"/>
    <property type="match status" value="1"/>
</dbReference>
<sequence>MSETIESFLTAAHRTFVEVTRRAPDYFDGRPLRASDPPAGSARAVAAALGVRLSAVAAREFTAVDDLLDRRRHADGAGGTDRADRADRADRGDVTRDSGDFGPAGDWERWRLRQDRRGALRAARAAHLARAMDHRVARHSGRALRYRAGGRGPLLVLLTALGHTDEVWYPLADRLLPGRRVVMWDAGETGPYGQTWTLAGQLADFDAVLEAEGADRCDVIAWCSGAQIAVEYAHRRPKAVRAAVLLHGSYPRAGSDPSSAYERNLGAVCASVAAHPERAVRALRALSGEAVPVPLPREEHLAAVEVLARTPPGLDAVLRRPFRDARALAGYSRQLTELWRHPVPAAVPGLPPLLSLGAELDRVAAPEPPAALVPLLTAGHGLLVGATHYSMLDRPEVVAAVCRAFLDDPRPGPPAVGGPREVRWSTAAAPPTPSNSSNSEEVTS</sequence>
<keyword evidence="3" id="KW-0378">Hydrolase</keyword>
<dbReference type="InterPro" id="IPR029058">
    <property type="entry name" value="AB_hydrolase_fold"/>
</dbReference>
<protein>
    <submittedName>
        <fullName evidence="3">Alpha/beta hydrolase</fullName>
    </submittedName>
</protein>
<accession>A0ABZ1RTE3</accession>
<reference evidence="3" key="1">
    <citation type="submission" date="2022-10" db="EMBL/GenBank/DDBJ databases">
        <title>The complete genomes of actinobacterial strains from the NBC collection.</title>
        <authorList>
            <person name="Joergensen T.S."/>
            <person name="Alvarez Arevalo M."/>
            <person name="Sterndorff E.B."/>
            <person name="Faurdal D."/>
            <person name="Vuksanovic O."/>
            <person name="Mourched A.-S."/>
            <person name="Charusanti P."/>
            <person name="Shaw S."/>
            <person name="Blin K."/>
            <person name="Weber T."/>
        </authorList>
    </citation>
    <scope>NUCLEOTIDE SEQUENCE</scope>
    <source>
        <strain evidence="3">NBC_00283</strain>
    </source>
</reference>
<feature type="region of interest" description="Disordered" evidence="1">
    <location>
        <begin position="73"/>
        <end position="100"/>
    </location>
</feature>
<keyword evidence="4" id="KW-1185">Reference proteome</keyword>
<dbReference type="Proteomes" id="UP001432075">
    <property type="component" value="Chromosome"/>
</dbReference>
<evidence type="ECO:0000256" key="1">
    <source>
        <dbReference type="SAM" id="MobiDB-lite"/>
    </source>
</evidence>
<dbReference type="Gene3D" id="3.40.50.1820">
    <property type="entry name" value="alpha/beta hydrolase"/>
    <property type="match status" value="1"/>
</dbReference>
<dbReference type="SUPFAM" id="SSF53474">
    <property type="entry name" value="alpha/beta-Hydrolases"/>
    <property type="match status" value="1"/>
</dbReference>
<feature type="compositionally biased region" description="Basic and acidic residues" evidence="1">
    <location>
        <begin position="73"/>
        <end position="99"/>
    </location>
</feature>
<feature type="domain" description="AB hydrolase-1" evidence="2">
    <location>
        <begin position="153"/>
        <end position="263"/>
    </location>
</feature>
<dbReference type="PANTHER" id="PTHR43194">
    <property type="entry name" value="HYDROLASE ALPHA/BETA FOLD FAMILY"/>
    <property type="match status" value="1"/>
</dbReference>